<dbReference type="PANTHER" id="PTHR47739">
    <property type="entry name" value="TRNA1(VAL) (ADENINE(37)-N6)-METHYLTRANSFERASE"/>
    <property type="match status" value="1"/>
</dbReference>
<dbReference type="RefSeq" id="WP_377011977.1">
    <property type="nucleotide sequence ID" value="NZ_JBHSLV010000055.1"/>
</dbReference>
<dbReference type="Pfam" id="PF05175">
    <property type="entry name" value="MTS"/>
    <property type="match status" value="1"/>
</dbReference>
<proteinExistence type="predicted"/>
<evidence type="ECO:0000313" key="4">
    <source>
        <dbReference type="EMBL" id="MFC5395845.1"/>
    </source>
</evidence>
<dbReference type="EC" id="2.1.1.223" evidence="4"/>
<dbReference type="SUPFAM" id="SSF53335">
    <property type="entry name" value="S-adenosyl-L-methionine-dependent methyltransferases"/>
    <property type="match status" value="1"/>
</dbReference>
<dbReference type="EMBL" id="JBHSLV010000055">
    <property type="protein sequence ID" value="MFC5395845.1"/>
    <property type="molecule type" value="Genomic_DNA"/>
</dbReference>
<dbReference type="GO" id="GO:0008168">
    <property type="term" value="F:methyltransferase activity"/>
    <property type="evidence" value="ECO:0007669"/>
    <property type="project" value="UniProtKB-KW"/>
</dbReference>
<feature type="domain" description="Methyltransferase small" evidence="3">
    <location>
        <begin position="43"/>
        <end position="202"/>
    </location>
</feature>
<name>A0ABW0HFG7_9HYPH</name>
<dbReference type="InterPro" id="IPR007848">
    <property type="entry name" value="Small_mtfrase_dom"/>
</dbReference>
<evidence type="ECO:0000256" key="1">
    <source>
        <dbReference type="ARBA" id="ARBA00022603"/>
    </source>
</evidence>
<dbReference type="PANTHER" id="PTHR47739:SF1">
    <property type="entry name" value="TRNA1(VAL) (ADENINE(37)-N6)-METHYLTRANSFERASE"/>
    <property type="match status" value="1"/>
</dbReference>
<dbReference type="InterPro" id="IPR029063">
    <property type="entry name" value="SAM-dependent_MTases_sf"/>
</dbReference>
<reference evidence="5" key="1">
    <citation type="journal article" date="2019" name="Int. J. Syst. Evol. Microbiol.">
        <title>The Global Catalogue of Microorganisms (GCM) 10K type strain sequencing project: providing services to taxonomists for standard genome sequencing and annotation.</title>
        <authorList>
            <consortium name="The Broad Institute Genomics Platform"/>
            <consortium name="The Broad Institute Genome Sequencing Center for Infectious Disease"/>
            <person name="Wu L."/>
            <person name="Ma J."/>
        </authorList>
    </citation>
    <scope>NUCLEOTIDE SEQUENCE [LARGE SCALE GENOMIC DNA]</scope>
    <source>
        <strain evidence="5">CGMCC 1.16326</strain>
    </source>
</reference>
<dbReference type="Proteomes" id="UP001596104">
    <property type="component" value="Unassembled WGS sequence"/>
</dbReference>
<accession>A0ABW0HFG7</accession>
<dbReference type="Gene3D" id="3.40.50.150">
    <property type="entry name" value="Vaccinia Virus protein VP39"/>
    <property type="match status" value="1"/>
</dbReference>
<gene>
    <name evidence="4" type="ORF">ACFPPC_24730</name>
</gene>
<evidence type="ECO:0000256" key="2">
    <source>
        <dbReference type="ARBA" id="ARBA00022691"/>
    </source>
</evidence>
<keyword evidence="1 4" id="KW-0489">Methyltransferase</keyword>
<keyword evidence="2" id="KW-0949">S-adenosyl-L-methionine</keyword>
<organism evidence="4 5">
    <name type="scientific">Bosea vestrisii</name>
    <dbReference type="NCBI Taxonomy" id="151416"/>
    <lineage>
        <taxon>Bacteria</taxon>
        <taxon>Pseudomonadati</taxon>
        <taxon>Pseudomonadota</taxon>
        <taxon>Alphaproteobacteria</taxon>
        <taxon>Hyphomicrobiales</taxon>
        <taxon>Boseaceae</taxon>
        <taxon>Bosea</taxon>
    </lineage>
</organism>
<evidence type="ECO:0000259" key="3">
    <source>
        <dbReference type="Pfam" id="PF05175"/>
    </source>
</evidence>
<evidence type="ECO:0000313" key="5">
    <source>
        <dbReference type="Proteomes" id="UP001596104"/>
    </source>
</evidence>
<comment type="caution">
    <text evidence="4">The sequence shown here is derived from an EMBL/GenBank/DDBJ whole genome shotgun (WGS) entry which is preliminary data.</text>
</comment>
<protein>
    <submittedName>
        <fullName evidence="4">tRNA1(Val) (Adenine(37)-N6)-methyltransferase</fullName>
        <ecNumber evidence="4">2.1.1.223</ecNumber>
    </submittedName>
</protein>
<sequence length="260" mass="26723">MTEASTAESFPALGEIGEDRLLGGRLRLLQPVKGHRAGSDAILLAAAIPELSEGPLADFGAGVGTIGLAVALRQPALEVILVERDPELAALAARNAGLNGLEGRVRAVVGAIGERNGDLAREGIAAASMAWVAMNPPFFEAGEVRASPVANRRAAHVAGQSLGDWLKAARHVLKPGGGVSIIHRAEALGTILAGLETGFGAVEIRPVHGQAERRAIRVIVSARLGSKKPAALLPALVLNGADGRFTAFSEALHRGEAVLA</sequence>
<dbReference type="GO" id="GO:0032259">
    <property type="term" value="P:methylation"/>
    <property type="evidence" value="ECO:0007669"/>
    <property type="project" value="UniProtKB-KW"/>
</dbReference>
<dbReference type="InterPro" id="IPR050210">
    <property type="entry name" value="tRNA_Adenine-N(6)_MTase"/>
</dbReference>
<keyword evidence="4" id="KW-0808">Transferase</keyword>
<dbReference type="CDD" id="cd02440">
    <property type="entry name" value="AdoMet_MTases"/>
    <property type="match status" value="1"/>
</dbReference>
<keyword evidence="5" id="KW-1185">Reference proteome</keyword>